<dbReference type="PANTHER" id="PTHR16119:SF17">
    <property type="entry name" value="TRANSMEMBRANE PROTEIN 144"/>
    <property type="match status" value="1"/>
</dbReference>
<comment type="subcellular location">
    <subcellularLocation>
        <location evidence="1">Membrane</location>
        <topology evidence="1">Multi-pass membrane protein</topology>
    </subcellularLocation>
</comment>
<dbReference type="Proteomes" id="UP000783686">
    <property type="component" value="Unassembled WGS sequence"/>
</dbReference>
<dbReference type="OrthoDB" id="426527at2759"/>
<evidence type="ECO:0000256" key="5">
    <source>
        <dbReference type="ARBA" id="ARBA00023136"/>
    </source>
</evidence>
<proteinExistence type="inferred from homology"/>
<sequence>MVFQSLIAMVLCFIASGLFGSQFVPLRKYQPGDGIFAQWVMCLAIWFVGFGMFIWTGYQNFYPLAMLGGVAWSVANLMSIPIINAIGLGRAVLLNSVTQCVIAFAVSTFGLLGTLARPADAMWLSLLGMLIVLIGGVLTSFVKGKPSELLDHKPLTSSVHSSDVPRRTSKQAVQRLSLSIPDPAAETKFYVVDHKVRVIATIGSLVQGCLASLTIVPVVAIQDNPDLFFNVEVGGMPYVFSLYCGILSTSTLAVVIYCFVKKNKPYVNPQLILPSLLAGCMWGIAQTMGIIATERLSQAVTGPITSMVPGCVATLWSLFYFKEIELGKNLYYLYAAISCTLTGAILIGLSKMI</sequence>
<feature type="transmembrane region" description="Helical" evidence="6">
    <location>
        <begin position="36"/>
        <end position="55"/>
    </location>
</feature>
<feature type="transmembrane region" description="Helical" evidence="6">
    <location>
        <begin position="92"/>
        <end position="115"/>
    </location>
</feature>
<feature type="transmembrane region" description="Helical" evidence="6">
    <location>
        <begin position="6"/>
        <end position="24"/>
    </location>
</feature>
<evidence type="ECO:0000256" key="2">
    <source>
        <dbReference type="ARBA" id="ARBA00005731"/>
    </source>
</evidence>
<comment type="caution">
    <text evidence="7">The sequence shown here is derived from an EMBL/GenBank/DDBJ whole genome shotgun (WGS) entry which is preliminary data.</text>
</comment>
<dbReference type="InterPro" id="IPR012435">
    <property type="entry name" value="TMEM144"/>
</dbReference>
<dbReference type="AlphaFoldDB" id="A0A811K057"/>
<keyword evidence="8" id="KW-1185">Reference proteome</keyword>
<evidence type="ECO:0000256" key="3">
    <source>
        <dbReference type="ARBA" id="ARBA00022692"/>
    </source>
</evidence>
<evidence type="ECO:0000256" key="6">
    <source>
        <dbReference type="SAM" id="Phobius"/>
    </source>
</evidence>
<keyword evidence="5 6" id="KW-0472">Membrane</keyword>
<protein>
    <recommendedName>
        <fullName evidence="9">EamA domain-containing protein</fullName>
    </recommendedName>
</protein>
<organism evidence="7 8">
    <name type="scientific">Bursaphelenchus okinawaensis</name>
    <dbReference type="NCBI Taxonomy" id="465554"/>
    <lineage>
        <taxon>Eukaryota</taxon>
        <taxon>Metazoa</taxon>
        <taxon>Ecdysozoa</taxon>
        <taxon>Nematoda</taxon>
        <taxon>Chromadorea</taxon>
        <taxon>Rhabditida</taxon>
        <taxon>Tylenchina</taxon>
        <taxon>Tylenchomorpha</taxon>
        <taxon>Aphelenchoidea</taxon>
        <taxon>Aphelenchoididae</taxon>
        <taxon>Bursaphelenchus</taxon>
    </lineage>
</organism>
<evidence type="ECO:0000256" key="1">
    <source>
        <dbReference type="ARBA" id="ARBA00004141"/>
    </source>
</evidence>
<feature type="transmembrane region" description="Helical" evidence="6">
    <location>
        <begin position="61"/>
        <end position="80"/>
    </location>
</feature>
<name>A0A811K057_9BILA</name>
<reference evidence="7" key="1">
    <citation type="submission" date="2020-09" db="EMBL/GenBank/DDBJ databases">
        <authorList>
            <person name="Kikuchi T."/>
        </authorList>
    </citation>
    <scope>NUCLEOTIDE SEQUENCE</scope>
    <source>
        <strain evidence="7">SH1</strain>
    </source>
</reference>
<dbReference type="Pfam" id="PF07857">
    <property type="entry name" value="TMEM144"/>
    <property type="match status" value="1"/>
</dbReference>
<feature type="transmembrane region" description="Helical" evidence="6">
    <location>
        <begin position="240"/>
        <end position="260"/>
    </location>
</feature>
<feature type="transmembrane region" description="Helical" evidence="6">
    <location>
        <begin position="198"/>
        <end position="220"/>
    </location>
</feature>
<feature type="transmembrane region" description="Helical" evidence="6">
    <location>
        <begin position="299"/>
        <end position="319"/>
    </location>
</feature>
<evidence type="ECO:0000313" key="8">
    <source>
        <dbReference type="Proteomes" id="UP000614601"/>
    </source>
</evidence>
<gene>
    <name evidence="7" type="ORF">BOKJ2_LOCUS2552</name>
</gene>
<evidence type="ECO:0008006" key="9">
    <source>
        <dbReference type="Google" id="ProtNLM"/>
    </source>
</evidence>
<evidence type="ECO:0000256" key="4">
    <source>
        <dbReference type="ARBA" id="ARBA00022989"/>
    </source>
</evidence>
<dbReference type="EMBL" id="CAJFDH010000002">
    <property type="protein sequence ID" value="CAD5209182.1"/>
    <property type="molecule type" value="Genomic_DNA"/>
</dbReference>
<dbReference type="Proteomes" id="UP000614601">
    <property type="component" value="Unassembled WGS sequence"/>
</dbReference>
<evidence type="ECO:0000313" key="7">
    <source>
        <dbReference type="EMBL" id="CAD5209182.1"/>
    </source>
</evidence>
<keyword evidence="4 6" id="KW-1133">Transmembrane helix</keyword>
<dbReference type="GO" id="GO:0016020">
    <property type="term" value="C:membrane"/>
    <property type="evidence" value="ECO:0007669"/>
    <property type="project" value="UniProtKB-SubCell"/>
</dbReference>
<feature type="transmembrane region" description="Helical" evidence="6">
    <location>
        <begin position="331"/>
        <end position="350"/>
    </location>
</feature>
<dbReference type="PANTHER" id="PTHR16119">
    <property type="entry name" value="TRANSMEMBRANE PROTEIN 144"/>
    <property type="match status" value="1"/>
</dbReference>
<feature type="transmembrane region" description="Helical" evidence="6">
    <location>
        <begin position="121"/>
        <end position="142"/>
    </location>
</feature>
<keyword evidence="3 6" id="KW-0812">Transmembrane</keyword>
<feature type="transmembrane region" description="Helical" evidence="6">
    <location>
        <begin position="272"/>
        <end position="293"/>
    </location>
</feature>
<dbReference type="InterPro" id="IPR010651">
    <property type="entry name" value="Sugar_transport"/>
</dbReference>
<dbReference type="EMBL" id="CAJFCW020000002">
    <property type="protein sequence ID" value="CAG9088677.1"/>
    <property type="molecule type" value="Genomic_DNA"/>
</dbReference>
<comment type="similarity">
    <text evidence="2">Belongs to the TMEM144 family.</text>
</comment>
<accession>A0A811K057</accession>
<dbReference type="GO" id="GO:0015144">
    <property type="term" value="F:carbohydrate transmembrane transporter activity"/>
    <property type="evidence" value="ECO:0007669"/>
    <property type="project" value="InterPro"/>
</dbReference>